<keyword evidence="2" id="KW-1185">Reference proteome</keyword>
<name>A0AAW1VJ22_9CUCU</name>
<accession>A0AAW1VJ22</accession>
<sequence length="228" mass="25607">MFFVLSGKSSILVSEFNPPIEVKDGRYVLGLTDFAVYNSIPNIDDDCNSIKIGSKEITIPTGCYQLQDLNNFITHELKSDSKYHHIFFELSENRNTLHTHIKCTEEVDITSSNSIAPLIGFNRKILAKDSKAKSDNIADIITVNSISVECNIVVNSYRNGVPQHIIHQFSPTAPPGFKIVESPEHVIYLPISVNTIRSIVIKIVDQNDKLVNFQQETITVGLHLRKEI</sequence>
<protein>
    <submittedName>
        <fullName evidence="1">Uncharacterized protein</fullName>
    </submittedName>
</protein>
<gene>
    <name evidence="1" type="ORF">WA026_023651</name>
</gene>
<organism evidence="1 2">
    <name type="scientific">Henosepilachna vigintioctopunctata</name>
    <dbReference type="NCBI Taxonomy" id="420089"/>
    <lineage>
        <taxon>Eukaryota</taxon>
        <taxon>Metazoa</taxon>
        <taxon>Ecdysozoa</taxon>
        <taxon>Arthropoda</taxon>
        <taxon>Hexapoda</taxon>
        <taxon>Insecta</taxon>
        <taxon>Pterygota</taxon>
        <taxon>Neoptera</taxon>
        <taxon>Endopterygota</taxon>
        <taxon>Coleoptera</taxon>
        <taxon>Polyphaga</taxon>
        <taxon>Cucujiformia</taxon>
        <taxon>Coccinelloidea</taxon>
        <taxon>Coccinellidae</taxon>
        <taxon>Epilachninae</taxon>
        <taxon>Epilachnini</taxon>
        <taxon>Henosepilachna</taxon>
    </lineage>
</organism>
<dbReference type="EMBL" id="JARQZJ010000147">
    <property type="protein sequence ID" value="KAK9893086.1"/>
    <property type="molecule type" value="Genomic_DNA"/>
</dbReference>
<comment type="caution">
    <text evidence="1">The sequence shown here is derived from an EMBL/GenBank/DDBJ whole genome shotgun (WGS) entry which is preliminary data.</text>
</comment>
<evidence type="ECO:0000313" key="1">
    <source>
        <dbReference type="EMBL" id="KAK9893086.1"/>
    </source>
</evidence>
<reference evidence="1 2" key="1">
    <citation type="submission" date="2023-03" db="EMBL/GenBank/DDBJ databases">
        <title>Genome insight into feeding habits of ladybird beetles.</title>
        <authorList>
            <person name="Li H.-S."/>
            <person name="Huang Y.-H."/>
            <person name="Pang H."/>
        </authorList>
    </citation>
    <scope>NUCLEOTIDE SEQUENCE [LARGE SCALE GENOMIC DNA]</scope>
    <source>
        <strain evidence="1">SYSU_2023b</strain>
        <tissue evidence="1">Whole body</tissue>
    </source>
</reference>
<proteinExistence type="predicted"/>
<dbReference type="Proteomes" id="UP001431783">
    <property type="component" value="Unassembled WGS sequence"/>
</dbReference>
<evidence type="ECO:0000313" key="2">
    <source>
        <dbReference type="Proteomes" id="UP001431783"/>
    </source>
</evidence>
<dbReference type="AlphaFoldDB" id="A0AAW1VJ22"/>